<evidence type="ECO:0000256" key="6">
    <source>
        <dbReference type="ARBA" id="ARBA00048615"/>
    </source>
</evidence>
<evidence type="ECO:0000256" key="1">
    <source>
        <dbReference type="ARBA" id="ARBA00006541"/>
    </source>
</evidence>
<dbReference type="Gene3D" id="1.10.1040.10">
    <property type="entry name" value="N-(1-d-carboxylethyl)-l-norvaline Dehydrogenase, domain 2"/>
    <property type="match status" value="1"/>
</dbReference>
<organism evidence="9 10">
    <name type="scientific">Paeniglutamicibacter sulfureus</name>
    <dbReference type="NCBI Taxonomy" id="43666"/>
    <lineage>
        <taxon>Bacteria</taxon>
        <taxon>Bacillati</taxon>
        <taxon>Actinomycetota</taxon>
        <taxon>Actinomycetes</taxon>
        <taxon>Micrococcales</taxon>
        <taxon>Micrococcaceae</taxon>
        <taxon>Paeniglutamicibacter</taxon>
    </lineage>
</organism>
<dbReference type="InterPro" id="IPR013328">
    <property type="entry name" value="6PGD_dom2"/>
</dbReference>
<comment type="similarity">
    <text evidence="1">Belongs to the mannitol dehydrogenase family.</text>
</comment>
<evidence type="ECO:0000256" key="4">
    <source>
        <dbReference type="ARBA" id="ARBA00023002"/>
    </source>
</evidence>
<dbReference type="SUPFAM" id="SSF48179">
    <property type="entry name" value="6-phosphogluconate dehydrogenase C-terminal domain-like"/>
    <property type="match status" value="1"/>
</dbReference>
<evidence type="ECO:0000313" key="9">
    <source>
        <dbReference type="EMBL" id="MDR7358238.1"/>
    </source>
</evidence>
<comment type="catalytic activity">
    <reaction evidence="6">
        <text>D-mannitol 1-phosphate + NAD(+) = beta-D-fructose 6-phosphate + NADH + H(+)</text>
        <dbReference type="Rhea" id="RHEA:19661"/>
        <dbReference type="ChEBI" id="CHEBI:15378"/>
        <dbReference type="ChEBI" id="CHEBI:57540"/>
        <dbReference type="ChEBI" id="CHEBI:57634"/>
        <dbReference type="ChEBI" id="CHEBI:57945"/>
        <dbReference type="ChEBI" id="CHEBI:61381"/>
        <dbReference type="EC" id="1.1.1.17"/>
    </reaction>
</comment>
<dbReference type="Pfam" id="PF08125">
    <property type="entry name" value="Mannitol_dh_C"/>
    <property type="match status" value="1"/>
</dbReference>
<dbReference type="PANTHER" id="PTHR43362">
    <property type="entry name" value="MANNITOL DEHYDROGENASE DSF1-RELATED"/>
    <property type="match status" value="1"/>
</dbReference>
<dbReference type="PRINTS" id="PR00084">
    <property type="entry name" value="MTLDHDRGNASE"/>
</dbReference>
<keyword evidence="4 9" id="KW-0560">Oxidoreductase</keyword>
<dbReference type="InterPro" id="IPR008927">
    <property type="entry name" value="6-PGluconate_DH-like_C_sf"/>
</dbReference>
<dbReference type="InterPro" id="IPR050988">
    <property type="entry name" value="Mannitol_DH/Oxidoreductase"/>
</dbReference>
<dbReference type="SUPFAM" id="SSF51735">
    <property type="entry name" value="NAD(P)-binding Rossmann-fold domains"/>
    <property type="match status" value="1"/>
</dbReference>
<comment type="caution">
    <text evidence="9">The sequence shown here is derived from an EMBL/GenBank/DDBJ whole genome shotgun (WGS) entry which is preliminary data.</text>
</comment>
<dbReference type="InterPro" id="IPR013118">
    <property type="entry name" value="Mannitol_DH_C"/>
</dbReference>
<evidence type="ECO:0000259" key="7">
    <source>
        <dbReference type="Pfam" id="PF01232"/>
    </source>
</evidence>
<evidence type="ECO:0000313" key="10">
    <source>
        <dbReference type="Proteomes" id="UP001183817"/>
    </source>
</evidence>
<dbReference type="Proteomes" id="UP001183817">
    <property type="component" value="Unassembled WGS sequence"/>
</dbReference>
<dbReference type="PROSITE" id="PS00974">
    <property type="entry name" value="MANNITOL_DHGENASE"/>
    <property type="match status" value="1"/>
</dbReference>
<dbReference type="PANTHER" id="PTHR43362:SF1">
    <property type="entry name" value="MANNITOL DEHYDROGENASE 2-RELATED"/>
    <property type="match status" value="1"/>
</dbReference>
<reference evidence="9 10" key="1">
    <citation type="submission" date="2023-07" db="EMBL/GenBank/DDBJ databases">
        <title>Sequencing the genomes of 1000 actinobacteria strains.</title>
        <authorList>
            <person name="Klenk H.-P."/>
        </authorList>
    </citation>
    <scope>NUCLEOTIDE SEQUENCE [LARGE SCALE GENOMIC DNA]</scope>
    <source>
        <strain evidence="9 10">DSM 20167</strain>
    </source>
</reference>
<proteinExistence type="inferred from homology"/>
<keyword evidence="5" id="KW-0520">NAD</keyword>
<evidence type="ECO:0000256" key="5">
    <source>
        <dbReference type="ARBA" id="ARBA00023027"/>
    </source>
</evidence>
<dbReference type="Gene3D" id="3.40.50.720">
    <property type="entry name" value="NAD(P)-binding Rossmann-like Domain"/>
    <property type="match status" value="1"/>
</dbReference>
<evidence type="ECO:0000259" key="8">
    <source>
        <dbReference type="Pfam" id="PF08125"/>
    </source>
</evidence>
<gene>
    <name evidence="9" type="ORF">J2S64_001929</name>
</gene>
<dbReference type="InterPro" id="IPR013131">
    <property type="entry name" value="Mannitol_DH_N"/>
</dbReference>
<evidence type="ECO:0000256" key="3">
    <source>
        <dbReference type="ARBA" id="ARBA00016219"/>
    </source>
</evidence>
<dbReference type="InterPro" id="IPR000669">
    <property type="entry name" value="Mannitol_DH"/>
</dbReference>
<sequence length="495" mass="53299">MELKNNALAHIASPVAVPAYDRSAVRAGIIHFGVGGFHRAHQAMYLDKLMNQGRALDWGIRGMGVMPSDARMRDALAASDGLYTLVVKNPDGTREVRVVGSIVDYVFAPEDPKAAIEALADPAIRIVSLTVTEGGYNVHPVTGEFDLENPAIAADLASPAAPATTFGLVSAGLKLRRERGIAPFTVMSCDNIQGNGEVAHKMFGAFATALDAEFGAWVEANVPFPNSMVDRITPVTTDADRADVAGTYGIDDAWPVVCEDFTQWVLEDKFVSGRPPYEEAGVQLVADVVPYELMKLRLLNATHQGLCYFGHLAGYSAVHDVARNPLFANFLLRYMDEEATPTLAPLPGVDLEAYKRKLIERYSNEYVADTVARLCAESSDRIPKWLIPVVRENLAAGRPVGLSAAIVASWARYAEGVDEQGNPITVVDRLAGQLQATAANNRENPNAFIEQRELFGDIADDEAFAAPYRAVLAALHEHGSLATLEAVMAGQPAAG</sequence>
<protein>
    <recommendedName>
        <fullName evidence="3">Mannitol-1-phosphate 5-dehydrogenase</fullName>
        <ecNumber evidence="2">1.1.1.17</ecNumber>
    </recommendedName>
</protein>
<evidence type="ECO:0000256" key="2">
    <source>
        <dbReference type="ARBA" id="ARBA00012939"/>
    </source>
</evidence>
<feature type="domain" description="Mannitol dehydrogenase C-terminal" evidence="8">
    <location>
        <begin position="287"/>
        <end position="467"/>
    </location>
</feature>
<keyword evidence="10" id="KW-1185">Reference proteome</keyword>
<dbReference type="EMBL" id="JAVDYI010000001">
    <property type="protein sequence ID" value="MDR7358238.1"/>
    <property type="molecule type" value="Genomic_DNA"/>
</dbReference>
<dbReference type="Pfam" id="PF01232">
    <property type="entry name" value="Mannitol_dh"/>
    <property type="match status" value="1"/>
</dbReference>
<dbReference type="InterPro" id="IPR036291">
    <property type="entry name" value="NAD(P)-bd_dom_sf"/>
</dbReference>
<feature type="domain" description="Mannitol dehydrogenase N-terminal" evidence="7">
    <location>
        <begin position="28"/>
        <end position="278"/>
    </location>
</feature>
<name>A0ABU2BHW7_9MICC</name>
<dbReference type="GO" id="GO:0050086">
    <property type="term" value="F:mannitol 2-dehydrogenase activity"/>
    <property type="evidence" value="ECO:0007669"/>
    <property type="project" value="UniProtKB-EC"/>
</dbReference>
<dbReference type="InterPro" id="IPR023027">
    <property type="entry name" value="Mannitol_DH_CS"/>
</dbReference>
<dbReference type="EC" id="1.1.1.17" evidence="2"/>
<accession>A0ABU2BHW7</accession>
<dbReference type="RefSeq" id="WP_302263221.1">
    <property type="nucleotide sequence ID" value="NZ_BAAAWO010000001.1"/>
</dbReference>